<sequence>MKVKKRENIILEYQQTRKSKVEQICVLENGKAVVKTLGCIFVHKGYNTLFLKPGTYTIWNQQIDGLAIGVICRQPKNDGMPSLETFRIEDIISKVNGLQYDHHVVDKKKLVEDFHIFL</sequence>
<protein>
    <submittedName>
        <fullName evidence="1">Uncharacterized protein</fullName>
    </submittedName>
</protein>
<dbReference type="EMBL" id="ADBV01013187">
    <property type="protein sequence ID" value="EJW73915.1"/>
    <property type="molecule type" value="Genomic_DNA"/>
</dbReference>
<dbReference type="AlphaFoldDB" id="J9AIB0"/>
<evidence type="ECO:0000313" key="2">
    <source>
        <dbReference type="Proteomes" id="UP000004810"/>
    </source>
</evidence>
<reference evidence="2" key="1">
    <citation type="submission" date="2012-08" db="EMBL/GenBank/DDBJ databases">
        <title>The Genome Sequence of Wuchereria bancrofti.</title>
        <authorList>
            <person name="Nutman T.B."/>
            <person name="Fink D.L."/>
            <person name="Russ C."/>
            <person name="Young S."/>
            <person name="Zeng Q."/>
            <person name="Koehrsen M."/>
            <person name="Alvarado L."/>
            <person name="Berlin A."/>
            <person name="Chapman S.B."/>
            <person name="Chen Z."/>
            <person name="Freedman E."/>
            <person name="Gellesch M."/>
            <person name="Goldberg J."/>
            <person name="Griggs A."/>
            <person name="Gujja S."/>
            <person name="Heilman E.R."/>
            <person name="Heiman D."/>
            <person name="Hepburn T."/>
            <person name="Howarth C."/>
            <person name="Jen D."/>
            <person name="Larson L."/>
            <person name="Lewis B."/>
            <person name="Mehta T."/>
            <person name="Park D."/>
            <person name="Pearson M."/>
            <person name="Roberts A."/>
            <person name="Saif S."/>
            <person name="Shea T."/>
            <person name="Shenoy N."/>
            <person name="Sisk P."/>
            <person name="Stolte C."/>
            <person name="Sykes S."/>
            <person name="Walk T."/>
            <person name="White J."/>
            <person name="Yandava C."/>
            <person name="Haas B."/>
            <person name="Henn M.R."/>
            <person name="Nusbaum C."/>
            <person name="Birren B."/>
        </authorList>
    </citation>
    <scope>NUCLEOTIDE SEQUENCE [LARGE SCALE GENOMIC DNA]</scope>
    <source>
        <strain evidence="2">NA</strain>
    </source>
</reference>
<name>J9AIB0_WUCBA</name>
<dbReference type="Proteomes" id="UP000004810">
    <property type="component" value="Unassembled WGS sequence"/>
</dbReference>
<proteinExistence type="predicted"/>
<evidence type="ECO:0000313" key="1">
    <source>
        <dbReference type="EMBL" id="EJW73915.1"/>
    </source>
</evidence>
<comment type="caution">
    <text evidence="1">The sequence shown here is derived from an EMBL/GenBank/DDBJ whole genome shotgun (WGS) entry which is preliminary data.</text>
</comment>
<gene>
    <name evidence="1" type="ORF">WUBG_15173</name>
</gene>
<organism evidence="1 2">
    <name type="scientific">Wuchereria bancrofti</name>
    <dbReference type="NCBI Taxonomy" id="6293"/>
    <lineage>
        <taxon>Eukaryota</taxon>
        <taxon>Metazoa</taxon>
        <taxon>Ecdysozoa</taxon>
        <taxon>Nematoda</taxon>
        <taxon>Chromadorea</taxon>
        <taxon>Rhabditida</taxon>
        <taxon>Spirurina</taxon>
        <taxon>Spiruromorpha</taxon>
        <taxon>Filarioidea</taxon>
        <taxon>Onchocercidae</taxon>
        <taxon>Wuchereria</taxon>
    </lineage>
</organism>
<accession>J9AIB0</accession>